<gene>
    <name evidence="2" type="ORF">CC78DRAFT_585260</name>
</gene>
<evidence type="ECO:0000313" key="2">
    <source>
        <dbReference type="EMBL" id="KAF2260043.1"/>
    </source>
</evidence>
<comment type="caution">
    <text evidence="2">The sequence shown here is derived from an EMBL/GenBank/DDBJ whole genome shotgun (WGS) entry which is preliminary data.</text>
</comment>
<accession>A0A9P4K375</accession>
<organism evidence="2 3">
    <name type="scientific">Lojkania enalia</name>
    <dbReference type="NCBI Taxonomy" id="147567"/>
    <lineage>
        <taxon>Eukaryota</taxon>
        <taxon>Fungi</taxon>
        <taxon>Dikarya</taxon>
        <taxon>Ascomycota</taxon>
        <taxon>Pezizomycotina</taxon>
        <taxon>Dothideomycetes</taxon>
        <taxon>Pleosporomycetidae</taxon>
        <taxon>Pleosporales</taxon>
        <taxon>Pleosporales incertae sedis</taxon>
        <taxon>Lojkania</taxon>
    </lineage>
</organism>
<keyword evidence="3" id="KW-1185">Reference proteome</keyword>
<evidence type="ECO:0000256" key="1">
    <source>
        <dbReference type="SAM" id="MobiDB-lite"/>
    </source>
</evidence>
<dbReference type="EMBL" id="ML986690">
    <property type="protein sequence ID" value="KAF2260043.1"/>
    <property type="molecule type" value="Genomic_DNA"/>
</dbReference>
<dbReference type="AlphaFoldDB" id="A0A9P4K375"/>
<dbReference type="Proteomes" id="UP000800093">
    <property type="component" value="Unassembled WGS sequence"/>
</dbReference>
<proteinExistence type="predicted"/>
<evidence type="ECO:0000313" key="3">
    <source>
        <dbReference type="Proteomes" id="UP000800093"/>
    </source>
</evidence>
<feature type="compositionally biased region" description="Low complexity" evidence="1">
    <location>
        <begin position="136"/>
        <end position="154"/>
    </location>
</feature>
<protein>
    <submittedName>
        <fullName evidence="2">Uncharacterized protein</fullName>
    </submittedName>
</protein>
<name>A0A9P4K375_9PLEO</name>
<reference evidence="3" key="1">
    <citation type="journal article" date="2020" name="Stud. Mycol.">
        <title>101 Dothideomycetes genomes: A test case for predicting lifestyles and emergence of pathogens.</title>
        <authorList>
            <person name="Haridas S."/>
            <person name="Albert R."/>
            <person name="Binder M."/>
            <person name="Bloem J."/>
            <person name="LaButti K."/>
            <person name="Salamov A."/>
            <person name="Andreopoulos B."/>
            <person name="Baker S."/>
            <person name="Barry K."/>
            <person name="Bills G."/>
            <person name="Bluhm B."/>
            <person name="Cannon C."/>
            <person name="Castanera R."/>
            <person name="Culley D."/>
            <person name="Daum C."/>
            <person name="Ezra D."/>
            <person name="Gonzalez J."/>
            <person name="Henrissat B."/>
            <person name="Kuo A."/>
            <person name="Liang C."/>
            <person name="Lipzen A."/>
            <person name="Lutzoni F."/>
            <person name="Magnuson J."/>
            <person name="Mondo S."/>
            <person name="Nolan M."/>
            <person name="Ohm R."/>
            <person name="Pangilinan J."/>
            <person name="Park H.-J."/>
            <person name="Ramirez L."/>
            <person name="Alfaro M."/>
            <person name="Sun H."/>
            <person name="Tritt A."/>
            <person name="Yoshinaga Y."/>
            <person name="Zwiers L.-H."/>
            <person name="Turgeon B."/>
            <person name="Goodwin S."/>
            <person name="Spatafora J."/>
            <person name="Crous P."/>
            <person name="Grigoriev I."/>
        </authorList>
    </citation>
    <scope>NUCLEOTIDE SEQUENCE [LARGE SCALE GENOMIC DNA]</scope>
    <source>
        <strain evidence="3">CBS 304.66</strain>
    </source>
</reference>
<sequence length="185" mass="20654">MILEKERAYSLPLASCSIRAVHVSMRTDIQSSIPGWPSGYSTIADVTYNYLQSREPLSATVVWIGRGCSVVRLVASLAIAKRALWFGIWRRLGQWELPFPLAPLPLSLASNTPFQLPARRDRRQATGGRQQEAGNRRQATGGRRRASSAAAEGGVQLARSQVTQRKARLDDWRQQYDSVGSIWLF</sequence>
<feature type="region of interest" description="Disordered" evidence="1">
    <location>
        <begin position="120"/>
        <end position="157"/>
    </location>
</feature>